<protein>
    <submittedName>
        <fullName evidence="2">Metal-dependent hydrolase</fullName>
    </submittedName>
</protein>
<evidence type="ECO:0000259" key="1">
    <source>
        <dbReference type="Pfam" id="PF01863"/>
    </source>
</evidence>
<dbReference type="Proteomes" id="UP000216308">
    <property type="component" value="Unassembled WGS sequence"/>
</dbReference>
<dbReference type="OrthoDB" id="308128at2157"/>
<dbReference type="PANTHER" id="PTHR30399:SF1">
    <property type="entry name" value="UTP PYROPHOSPHATASE"/>
    <property type="match status" value="1"/>
</dbReference>
<dbReference type="RefSeq" id="WP_094530344.1">
    <property type="nucleotide sequence ID" value="NZ_NHPJ01000044.1"/>
</dbReference>
<dbReference type="EMBL" id="NHPJ01000044">
    <property type="protein sequence ID" value="OYR58158.1"/>
    <property type="molecule type" value="Genomic_DNA"/>
</dbReference>
<evidence type="ECO:0000313" key="3">
    <source>
        <dbReference type="Proteomes" id="UP000216308"/>
    </source>
</evidence>
<gene>
    <name evidence="2" type="ORF">DJ70_03910</name>
</gene>
<name>A0A256INK9_9EURY</name>
<accession>A0A256INK9</accession>
<sequence length="243" mass="28169">MAKSKSSDLRTIDLLGNDVEFGVRQSSEATKPRIDVDIHGVTVIIPNSVDIQPSEVLRENAAWVVEKQRDFERYREKIPDRTFEAGETFPLLGTERELVIEPARSHSITDTSIRLRKSTVSQSTVKQVLENVYRREARDHFTRRANFYAEEMGVEYGKIMIRNQRTRWGSCSTTGTISLNWRLVMALPEVVDYVVVHELAHLQEANHDDMFWSLVAEYDPEYEDHAQWLNEHSTELIFSEEDL</sequence>
<comment type="caution">
    <text evidence="2">The sequence shown here is derived from an EMBL/GenBank/DDBJ whole genome shotgun (WGS) entry which is preliminary data.</text>
</comment>
<keyword evidence="3" id="KW-1185">Reference proteome</keyword>
<dbReference type="Pfam" id="PF01863">
    <property type="entry name" value="YgjP-like"/>
    <property type="match status" value="1"/>
</dbReference>
<dbReference type="InterPro" id="IPR053136">
    <property type="entry name" value="UTP_pyrophosphatase-like"/>
</dbReference>
<reference evidence="2 3" key="1">
    <citation type="journal article" date="2014" name="Front. Microbiol.">
        <title>Population and genomic analysis of the genus Halorubrum.</title>
        <authorList>
            <person name="Fullmer M.S."/>
            <person name="Soucy S.M."/>
            <person name="Swithers K.S."/>
            <person name="Makkay A.M."/>
            <person name="Wheeler R."/>
            <person name="Ventosa A."/>
            <person name="Gogarten J.P."/>
            <person name="Papke R.T."/>
        </authorList>
    </citation>
    <scope>NUCLEOTIDE SEQUENCE [LARGE SCALE GENOMIC DNA]</scope>
    <source>
        <strain evidence="2 3">Cb34</strain>
    </source>
</reference>
<dbReference type="CDD" id="cd07344">
    <property type="entry name" value="M48_yhfN_like"/>
    <property type="match status" value="1"/>
</dbReference>
<dbReference type="InterPro" id="IPR002725">
    <property type="entry name" value="YgjP-like_metallopeptidase"/>
</dbReference>
<organism evidence="2 3">
    <name type="scientific">Halorubrum halodurans</name>
    <dbReference type="NCBI Taxonomy" id="1383851"/>
    <lineage>
        <taxon>Archaea</taxon>
        <taxon>Methanobacteriati</taxon>
        <taxon>Methanobacteriota</taxon>
        <taxon>Stenosarchaea group</taxon>
        <taxon>Halobacteria</taxon>
        <taxon>Halobacteriales</taxon>
        <taxon>Haloferacaceae</taxon>
        <taxon>Halorubrum</taxon>
    </lineage>
</organism>
<keyword evidence="2" id="KW-0378">Hydrolase</keyword>
<feature type="domain" description="YgjP-like metallopeptidase" evidence="1">
    <location>
        <begin position="32"/>
        <end position="232"/>
    </location>
</feature>
<proteinExistence type="predicted"/>
<dbReference type="Gene3D" id="3.30.2010.10">
    <property type="entry name" value="Metalloproteases ('zincins'), catalytic domain"/>
    <property type="match status" value="1"/>
</dbReference>
<dbReference type="PANTHER" id="PTHR30399">
    <property type="entry name" value="UNCHARACTERIZED PROTEIN YGJP"/>
    <property type="match status" value="1"/>
</dbReference>
<dbReference type="AlphaFoldDB" id="A0A256INK9"/>
<evidence type="ECO:0000313" key="2">
    <source>
        <dbReference type="EMBL" id="OYR58158.1"/>
    </source>
</evidence>
<dbReference type="GO" id="GO:0016787">
    <property type="term" value="F:hydrolase activity"/>
    <property type="evidence" value="ECO:0007669"/>
    <property type="project" value="UniProtKB-KW"/>
</dbReference>